<evidence type="ECO:0000259" key="8">
    <source>
        <dbReference type="PROSITE" id="PS51384"/>
    </source>
</evidence>
<dbReference type="SUPFAM" id="SSF52343">
    <property type="entry name" value="Ferredoxin reductase-like, C-terminal NADP-linked domain"/>
    <property type="match status" value="1"/>
</dbReference>
<accession>A0A164ZIT0</accession>
<dbReference type="Proteomes" id="UP000076722">
    <property type="component" value="Unassembled WGS sequence"/>
</dbReference>
<keyword evidence="3 6" id="KW-0285">Flavoprotein</keyword>
<feature type="region of interest" description="Disordered" evidence="7">
    <location>
        <begin position="1"/>
        <end position="22"/>
    </location>
</feature>
<dbReference type="InterPro" id="IPR017927">
    <property type="entry name" value="FAD-bd_FR_type"/>
</dbReference>
<feature type="domain" description="FAD-binding FR-type" evidence="8">
    <location>
        <begin position="4"/>
        <end position="110"/>
    </location>
</feature>
<evidence type="ECO:0000256" key="1">
    <source>
        <dbReference type="ARBA" id="ARBA00001974"/>
    </source>
</evidence>
<proteinExistence type="inferred from homology"/>
<dbReference type="PANTHER" id="PTHR19370:SF184">
    <property type="entry name" value="NADH-CYTOCHROME B5 REDUCTASE-LIKE"/>
    <property type="match status" value="1"/>
</dbReference>
<keyword evidence="4 6" id="KW-0274">FAD</keyword>
<keyword evidence="10" id="KW-1185">Reference proteome</keyword>
<comment type="similarity">
    <text evidence="2">Belongs to the flavoprotein pyridine nucleotide cytochrome reductase family.</text>
</comment>
<feature type="binding site" evidence="6">
    <location>
        <position position="59"/>
    </location>
    <ligand>
        <name>FAD</name>
        <dbReference type="ChEBI" id="CHEBI:57692"/>
    </ligand>
</feature>
<dbReference type="PRINTS" id="PR00406">
    <property type="entry name" value="CYTB5RDTASE"/>
</dbReference>
<dbReference type="InterPro" id="IPR008333">
    <property type="entry name" value="Cbr1-like_FAD-bd_dom"/>
</dbReference>
<feature type="binding site" evidence="6">
    <location>
        <position position="129"/>
    </location>
    <ligand>
        <name>FAD</name>
        <dbReference type="ChEBI" id="CHEBI:57692"/>
    </ligand>
</feature>
<dbReference type="PANTHER" id="PTHR19370">
    <property type="entry name" value="NADH-CYTOCHROME B5 REDUCTASE"/>
    <property type="match status" value="1"/>
</dbReference>
<dbReference type="Pfam" id="PF00970">
    <property type="entry name" value="FAD_binding_6"/>
    <property type="match status" value="1"/>
</dbReference>
<dbReference type="InterPro" id="IPR017938">
    <property type="entry name" value="Riboflavin_synthase-like_b-brl"/>
</dbReference>
<dbReference type="EMBL" id="KV419396">
    <property type="protein sequence ID" value="KZS97756.1"/>
    <property type="molecule type" value="Genomic_DNA"/>
</dbReference>
<evidence type="ECO:0000256" key="7">
    <source>
        <dbReference type="SAM" id="MobiDB-lite"/>
    </source>
</evidence>
<sequence length="293" mass="32615">MHPSHFTPTIISSSTPSPSDPTSKFIELKIPLSLLPPDYQDLSAVWSLCIKDDDIQTERPYTPLDGIDKNGKVRLWIRRYPDGEVGRWIHNKTVGKKLEIRGPLQTIDMKAENGKWDHIIMISGGTGITPFYQLMHQVFSGNKPGSGFENTRFTLLHSSRTYSQLPPRPILGPLSYWADRYKDRFAMKLFVDSAEDMGSSNVHRVTVRRIARGDVEAAALIMGENKSEKGIIERIRPAQKDVVGQLDRTLVLVCGPDPMVAAIAGPRARDLSQGPVRGILGDLGFDNSSVKKL</sequence>
<evidence type="ECO:0000256" key="4">
    <source>
        <dbReference type="ARBA" id="ARBA00022827"/>
    </source>
</evidence>
<dbReference type="GO" id="GO:0016491">
    <property type="term" value="F:oxidoreductase activity"/>
    <property type="evidence" value="ECO:0007669"/>
    <property type="project" value="UniProtKB-KW"/>
</dbReference>
<feature type="binding site" evidence="6">
    <location>
        <position position="60"/>
    </location>
    <ligand>
        <name>FAD</name>
        <dbReference type="ChEBI" id="CHEBI:57692"/>
    </ligand>
</feature>
<dbReference type="Gene3D" id="3.40.50.80">
    <property type="entry name" value="Nucleotide-binding domain of ferredoxin-NADP reductase (FNR) module"/>
    <property type="match status" value="1"/>
</dbReference>
<dbReference type="InterPro" id="IPR001433">
    <property type="entry name" value="OxRdtase_FAD/NAD-bd"/>
</dbReference>
<organism evidence="9 10">
    <name type="scientific">Sistotremastrum niveocremeum HHB9708</name>
    <dbReference type="NCBI Taxonomy" id="1314777"/>
    <lineage>
        <taxon>Eukaryota</taxon>
        <taxon>Fungi</taxon>
        <taxon>Dikarya</taxon>
        <taxon>Basidiomycota</taxon>
        <taxon>Agaricomycotina</taxon>
        <taxon>Agaricomycetes</taxon>
        <taxon>Sistotremastrales</taxon>
        <taxon>Sistotremastraceae</taxon>
        <taxon>Sertulicium</taxon>
        <taxon>Sertulicium niveocremeum</taxon>
    </lineage>
</organism>
<name>A0A164ZIT0_9AGAM</name>
<dbReference type="AlphaFoldDB" id="A0A164ZIT0"/>
<reference evidence="9 10" key="1">
    <citation type="journal article" date="2016" name="Mol. Biol. Evol.">
        <title>Comparative Genomics of Early-Diverging Mushroom-Forming Fungi Provides Insights into the Origins of Lignocellulose Decay Capabilities.</title>
        <authorList>
            <person name="Nagy L.G."/>
            <person name="Riley R."/>
            <person name="Tritt A."/>
            <person name="Adam C."/>
            <person name="Daum C."/>
            <person name="Floudas D."/>
            <person name="Sun H."/>
            <person name="Yadav J.S."/>
            <person name="Pangilinan J."/>
            <person name="Larsson K.H."/>
            <person name="Matsuura K."/>
            <person name="Barry K."/>
            <person name="Labutti K."/>
            <person name="Kuo R."/>
            <person name="Ohm R.A."/>
            <person name="Bhattacharya S.S."/>
            <person name="Shirouzu T."/>
            <person name="Yoshinaga Y."/>
            <person name="Martin F.M."/>
            <person name="Grigoriev I.V."/>
            <person name="Hibbett D.S."/>
        </authorList>
    </citation>
    <scope>NUCLEOTIDE SEQUENCE [LARGE SCALE GENOMIC DNA]</scope>
    <source>
        <strain evidence="9 10">HHB9708</strain>
    </source>
</reference>
<evidence type="ECO:0000256" key="2">
    <source>
        <dbReference type="ARBA" id="ARBA00006105"/>
    </source>
</evidence>
<protein>
    <submittedName>
        <fullName evidence="9">Ferredoxin reductase-like protein</fullName>
    </submittedName>
</protein>
<evidence type="ECO:0000256" key="5">
    <source>
        <dbReference type="ARBA" id="ARBA00023002"/>
    </source>
</evidence>
<evidence type="ECO:0000313" key="9">
    <source>
        <dbReference type="EMBL" id="KZS97756.1"/>
    </source>
</evidence>
<dbReference type="STRING" id="1314777.A0A164ZIT0"/>
<feature type="binding site" evidence="6">
    <location>
        <position position="61"/>
    </location>
    <ligand>
        <name>FAD</name>
        <dbReference type="ChEBI" id="CHEBI:57692"/>
    </ligand>
</feature>
<gene>
    <name evidence="9" type="ORF">SISNIDRAFT_481649</name>
</gene>
<keyword evidence="5" id="KW-0560">Oxidoreductase</keyword>
<dbReference type="PROSITE" id="PS51384">
    <property type="entry name" value="FAD_FR"/>
    <property type="match status" value="1"/>
</dbReference>
<dbReference type="OrthoDB" id="432685at2759"/>
<comment type="cofactor">
    <cofactor evidence="1 6">
        <name>FAD</name>
        <dbReference type="ChEBI" id="CHEBI:57692"/>
    </cofactor>
</comment>
<dbReference type="Gene3D" id="2.40.30.10">
    <property type="entry name" value="Translation factors"/>
    <property type="match status" value="1"/>
</dbReference>
<dbReference type="CDD" id="cd06183">
    <property type="entry name" value="cyt_b5_reduct_like"/>
    <property type="match status" value="1"/>
</dbReference>
<dbReference type="SUPFAM" id="SSF63380">
    <property type="entry name" value="Riboflavin synthase domain-like"/>
    <property type="match status" value="1"/>
</dbReference>
<dbReference type="Pfam" id="PF00175">
    <property type="entry name" value="NAD_binding_1"/>
    <property type="match status" value="1"/>
</dbReference>
<feature type="binding site" evidence="6">
    <location>
        <position position="85"/>
    </location>
    <ligand>
        <name>FAD</name>
        <dbReference type="ChEBI" id="CHEBI:57692"/>
    </ligand>
</feature>
<evidence type="ECO:0000313" key="10">
    <source>
        <dbReference type="Proteomes" id="UP000076722"/>
    </source>
</evidence>
<feature type="compositionally biased region" description="Low complexity" evidence="7">
    <location>
        <begin position="7"/>
        <end position="22"/>
    </location>
</feature>
<dbReference type="InterPro" id="IPR001834">
    <property type="entry name" value="CBR-like"/>
</dbReference>
<evidence type="ECO:0000256" key="3">
    <source>
        <dbReference type="ARBA" id="ARBA00022630"/>
    </source>
</evidence>
<dbReference type="InterPro" id="IPR039261">
    <property type="entry name" value="FNR_nucleotide-bd"/>
</dbReference>
<evidence type="ECO:0000256" key="6">
    <source>
        <dbReference type="PIRSR" id="PIRSR601834-1"/>
    </source>
</evidence>